<reference evidence="1 2" key="1">
    <citation type="submission" date="2014-04" db="EMBL/GenBank/DDBJ databases">
        <authorList>
            <person name="Bishop-Lilly K.A."/>
            <person name="Broomall S.M."/>
            <person name="Chain P.S."/>
            <person name="Chertkov O."/>
            <person name="Coyne S.R."/>
            <person name="Daligault H.E."/>
            <person name="Davenport K.W."/>
            <person name="Erkkila T."/>
            <person name="Frey K.G."/>
            <person name="Gibbons H.S."/>
            <person name="Gu W."/>
            <person name="Jaissle J."/>
            <person name="Johnson S.L."/>
            <person name="Koroleva G.I."/>
            <person name="Ladner J.T."/>
            <person name="Lo C.-C."/>
            <person name="Minogue T.D."/>
            <person name="Munk C."/>
            <person name="Palacios G.F."/>
            <person name="Redden C.L."/>
            <person name="Rosenzweig C.N."/>
            <person name="Scholz M.B."/>
            <person name="Teshima H."/>
            <person name="Xu Y."/>
        </authorList>
    </citation>
    <scope>NUCLEOTIDE SEQUENCE [LARGE SCALE GENOMIC DNA]</scope>
    <source>
        <strain evidence="1 2">BHP</strain>
    </source>
</reference>
<dbReference type="EMBL" id="JMQC01000008">
    <property type="protein sequence ID" value="KFM99661.1"/>
    <property type="molecule type" value="Genomic_DNA"/>
</dbReference>
<dbReference type="AlphaFoldDB" id="A0A090YN61"/>
<comment type="caution">
    <text evidence="1">The sequence shown here is derived from an EMBL/GenBank/DDBJ whole genome shotgun (WGS) entry which is preliminary data.</text>
</comment>
<organism evidence="1 2">
    <name type="scientific">Bacillus clarus</name>
    <dbReference type="NCBI Taxonomy" id="2338372"/>
    <lineage>
        <taxon>Bacteria</taxon>
        <taxon>Bacillati</taxon>
        <taxon>Bacillota</taxon>
        <taxon>Bacilli</taxon>
        <taxon>Bacillales</taxon>
        <taxon>Bacillaceae</taxon>
        <taxon>Bacillus</taxon>
        <taxon>Bacillus cereus group</taxon>
    </lineage>
</organism>
<gene>
    <name evidence="1" type="ORF">DJ93_4789</name>
</gene>
<proteinExistence type="predicted"/>
<dbReference type="Proteomes" id="UP000029389">
    <property type="component" value="Unassembled WGS sequence"/>
</dbReference>
<sequence>MLKEWLKNNFDKSNCRHKYNFIRMQDNENFRKGELGAVYIYRCEK</sequence>
<protein>
    <submittedName>
        <fullName evidence="1">Uncharacterized protein</fullName>
    </submittedName>
</protein>
<accession>A0A090YN61</accession>
<name>A0A090YN61_9BACI</name>
<evidence type="ECO:0000313" key="2">
    <source>
        <dbReference type="Proteomes" id="UP000029389"/>
    </source>
</evidence>
<evidence type="ECO:0000313" key="1">
    <source>
        <dbReference type="EMBL" id="KFM99661.1"/>
    </source>
</evidence>